<evidence type="ECO:0000256" key="10">
    <source>
        <dbReference type="ARBA" id="ARBA00049338"/>
    </source>
</evidence>
<evidence type="ECO:0000256" key="9">
    <source>
        <dbReference type="ARBA" id="ARBA00039103"/>
    </source>
</evidence>
<evidence type="ECO:0000313" key="14">
    <source>
        <dbReference type="Proteomes" id="UP000199315"/>
    </source>
</evidence>
<dbReference type="NCBIfam" id="TIGR01494">
    <property type="entry name" value="ATPase_P-type"/>
    <property type="match status" value="2"/>
</dbReference>
<dbReference type="PRINTS" id="PR00119">
    <property type="entry name" value="CATATPASE"/>
</dbReference>
<proteinExistence type="inferred from homology"/>
<feature type="transmembrane region" description="Helical" evidence="11">
    <location>
        <begin position="617"/>
        <end position="636"/>
    </location>
</feature>
<dbReference type="PANTHER" id="PTHR48085">
    <property type="entry name" value="CADMIUM/ZINC-TRANSPORTING ATPASE HMA2-RELATED"/>
    <property type="match status" value="1"/>
</dbReference>
<evidence type="ECO:0000256" key="2">
    <source>
        <dbReference type="ARBA" id="ARBA00006024"/>
    </source>
</evidence>
<accession>A0A1D3TVW5</accession>
<dbReference type="GO" id="GO:0016887">
    <property type="term" value="F:ATP hydrolysis activity"/>
    <property type="evidence" value="ECO:0007669"/>
    <property type="project" value="InterPro"/>
</dbReference>
<dbReference type="GO" id="GO:0005886">
    <property type="term" value="C:plasma membrane"/>
    <property type="evidence" value="ECO:0007669"/>
    <property type="project" value="UniProtKB-SubCell"/>
</dbReference>
<dbReference type="SFLD" id="SFLDG00002">
    <property type="entry name" value="C1.7:_P-type_atpase_like"/>
    <property type="match status" value="1"/>
</dbReference>
<dbReference type="SUPFAM" id="SSF81665">
    <property type="entry name" value="Calcium ATPase, transmembrane domain M"/>
    <property type="match status" value="1"/>
</dbReference>
<comment type="similarity">
    <text evidence="2 11">Belongs to the cation transport ATPase (P-type) (TC 3.A.3) family. Type IB subfamily.</text>
</comment>
<evidence type="ECO:0000256" key="3">
    <source>
        <dbReference type="ARBA" id="ARBA00022539"/>
    </source>
</evidence>
<dbReference type="Proteomes" id="UP000199315">
    <property type="component" value="Unassembled WGS sequence"/>
</dbReference>
<dbReference type="RefSeq" id="WP_207648873.1">
    <property type="nucleotide sequence ID" value="NZ_FMKA01000019.1"/>
</dbReference>
<feature type="transmembrane region" description="Helical" evidence="11">
    <location>
        <begin position="592"/>
        <end position="611"/>
    </location>
</feature>
<dbReference type="PANTHER" id="PTHR48085:SF5">
    <property type="entry name" value="CADMIUM_ZINC-TRANSPORTING ATPASE HMA4-RELATED"/>
    <property type="match status" value="1"/>
</dbReference>
<keyword evidence="7 11" id="KW-1133">Transmembrane helix</keyword>
<dbReference type="STRING" id="1619234.SAMN05421730_101935"/>
<dbReference type="GO" id="GO:0008551">
    <property type="term" value="F:P-type cadmium transporter activity"/>
    <property type="evidence" value="ECO:0007669"/>
    <property type="project" value="UniProtKB-EC"/>
</dbReference>
<gene>
    <name evidence="13" type="ORF">SAMN05421730_101935</name>
</gene>
<dbReference type="InterPro" id="IPR051014">
    <property type="entry name" value="Cation_Transport_ATPase_IB"/>
</dbReference>
<dbReference type="InterPro" id="IPR059000">
    <property type="entry name" value="ATPase_P-type_domA"/>
</dbReference>
<dbReference type="InterPro" id="IPR023214">
    <property type="entry name" value="HAD_sf"/>
</dbReference>
<keyword evidence="14" id="KW-1185">Reference proteome</keyword>
<feature type="transmembrane region" description="Helical" evidence="11">
    <location>
        <begin position="12"/>
        <end position="31"/>
    </location>
</feature>
<dbReference type="Gene3D" id="3.40.1110.10">
    <property type="entry name" value="Calcium-transporting ATPase, cytoplasmic domain N"/>
    <property type="match status" value="1"/>
</dbReference>
<keyword evidence="11" id="KW-0547">Nucleotide-binding</keyword>
<evidence type="ECO:0000256" key="11">
    <source>
        <dbReference type="RuleBase" id="RU362081"/>
    </source>
</evidence>
<dbReference type="CDD" id="cd07548">
    <property type="entry name" value="P-type_ATPase-Cd_Zn_Co_like"/>
    <property type="match status" value="1"/>
</dbReference>
<dbReference type="SFLD" id="SFLDS00003">
    <property type="entry name" value="Haloacid_Dehalogenase"/>
    <property type="match status" value="1"/>
</dbReference>
<sequence>MTEKMKKNLIKVIISIAIYIATAVLVKLNYIEGNLELALYLAAYLIVGAQVLKRAVRNIIGGQVFDENFLMAIATVGAFLVGEYPEAVAVMLFYQIGELFEKYAVNRSRKSISDLMDIYPEYANVVRAGKLETVDPEEVNVGEVILIRPGERVPLDGEVIKGTSNLDTRALTGETQPREVFPGEAVVSGCINLNGVIEVKVSREFGESTVSKILELVENASSHKAEAENFITKFARYYTPVVVISAALLALIPPLIIPGASWADWVYRALTFLVISCPCALVISIPLSFFGGLGGASRRGILVKGSNYLEALANVEIAVFDKTGTLTKGNFKVSGIFPAESVITGNAELKESVSGEMKAEAEERLIRMAAHAEIHSSHPIAASIRDAYGKAIDAEGMDEIEELSGYGVKALIDGKTVYAGSRKLMNDLGIRIENEAAAGTLVHIAEDGKYAGYILVEDEIKYDSQRAVKELMAMGIKKIVMLTGDRKNIGESVGKKLGITEIYTELLPADKVEKMVGLMKQKSPKGKLIFVGDGINDAPVLAGADIGIAMGGLGSDAAIEAADIVIMTDEPSKVAEAIKISKKTLRIVKQNIVFALGIKLFVLLLAAFGAASMWAAVFADVGVSVLAILNAIRLIGGRSR</sequence>
<keyword evidence="11" id="KW-0067">ATP-binding</keyword>
<dbReference type="InterPro" id="IPR018303">
    <property type="entry name" value="ATPase_P-typ_P_site"/>
</dbReference>
<dbReference type="Gene3D" id="2.70.150.10">
    <property type="entry name" value="Calcium-transporting ATPase, cytoplasmic transduction domain A"/>
    <property type="match status" value="1"/>
</dbReference>
<evidence type="ECO:0000256" key="1">
    <source>
        <dbReference type="ARBA" id="ARBA00004651"/>
    </source>
</evidence>
<evidence type="ECO:0000256" key="7">
    <source>
        <dbReference type="ARBA" id="ARBA00022989"/>
    </source>
</evidence>
<dbReference type="InterPro" id="IPR023299">
    <property type="entry name" value="ATPase_P-typ_cyto_dom_N"/>
</dbReference>
<keyword evidence="11" id="KW-1003">Cell membrane</keyword>
<feature type="domain" description="P-type ATPase A" evidence="12">
    <location>
        <begin position="120"/>
        <end position="218"/>
    </location>
</feature>
<dbReference type="GO" id="GO:0046872">
    <property type="term" value="F:metal ion binding"/>
    <property type="evidence" value="ECO:0007669"/>
    <property type="project" value="UniProtKB-KW"/>
</dbReference>
<dbReference type="FunFam" id="2.70.150.10:FF:000002">
    <property type="entry name" value="Copper-transporting ATPase 1, putative"/>
    <property type="match status" value="1"/>
</dbReference>
<dbReference type="SUPFAM" id="SSF56784">
    <property type="entry name" value="HAD-like"/>
    <property type="match status" value="1"/>
</dbReference>
<feature type="transmembrane region" description="Helical" evidence="11">
    <location>
        <begin position="237"/>
        <end position="257"/>
    </location>
</feature>
<comment type="catalytic activity">
    <reaction evidence="10">
        <text>Cd(2+)(in) + ATP + H2O = Cd(2+)(out) + ADP + phosphate + H(+)</text>
        <dbReference type="Rhea" id="RHEA:12132"/>
        <dbReference type="ChEBI" id="CHEBI:15377"/>
        <dbReference type="ChEBI" id="CHEBI:15378"/>
        <dbReference type="ChEBI" id="CHEBI:30616"/>
        <dbReference type="ChEBI" id="CHEBI:43474"/>
        <dbReference type="ChEBI" id="CHEBI:48775"/>
        <dbReference type="ChEBI" id="CHEBI:456216"/>
        <dbReference type="EC" id="7.2.2.21"/>
    </reaction>
</comment>
<dbReference type="NCBIfam" id="TIGR01525">
    <property type="entry name" value="ATPase-IB_hvy"/>
    <property type="match status" value="1"/>
</dbReference>
<keyword evidence="3" id="KW-0104">Cadmium</keyword>
<evidence type="ECO:0000259" key="12">
    <source>
        <dbReference type="Pfam" id="PF00122"/>
    </source>
</evidence>
<reference evidence="13 14" key="1">
    <citation type="submission" date="2016-09" db="EMBL/GenBank/DDBJ databases">
        <authorList>
            <person name="Capua I."/>
            <person name="De Benedictis P."/>
            <person name="Joannis T."/>
            <person name="Lombin L.H."/>
            <person name="Cattoli G."/>
        </authorList>
    </citation>
    <scope>NUCLEOTIDE SEQUENCE [LARGE SCALE GENOMIC DNA]</scope>
    <source>
        <strain evidence="13 14">GluBS11</strain>
    </source>
</reference>
<feature type="transmembrane region" description="Helical" evidence="11">
    <location>
        <begin position="269"/>
        <end position="290"/>
    </location>
</feature>
<dbReference type="EMBL" id="FMKA01000019">
    <property type="protein sequence ID" value="SCP98327.1"/>
    <property type="molecule type" value="Genomic_DNA"/>
</dbReference>
<dbReference type="InterPro" id="IPR001757">
    <property type="entry name" value="P_typ_ATPase"/>
</dbReference>
<name>A0A1D3TVW5_9FIRM</name>
<dbReference type="InterPro" id="IPR036412">
    <property type="entry name" value="HAD-like_sf"/>
</dbReference>
<dbReference type="InterPro" id="IPR027256">
    <property type="entry name" value="P-typ_ATPase_IB"/>
</dbReference>
<keyword evidence="8 11" id="KW-0472">Membrane</keyword>
<dbReference type="GO" id="GO:0005524">
    <property type="term" value="F:ATP binding"/>
    <property type="evidence" value="ECO:0007669"/>
    <property type="project" value="UniProtKB-UniRule"/>
</dbReference>
<organism evidence="13 14">
    <name type="scientific">Anaerobium acetethylicum</name>
    <dbReference type="NCBI Taxonomy" id="1619234"/>
    <lineage>
        <taxon>Bacteria</taxon>
        <taxon>Bacillati</taxon>
        <taxon>Bacillota</taxon>
        <taxon>Clostridia</taxon>
        <taxon>Lachnospirales</taxon>
        <taxon>Lachnospiraceae</taxon>
        <taxon>Anaerobium</taxon>
    </lineage>
</organism>
<dbReference type="AlphaFoldDB" id="A0A1D3TVW5"/>
<dbReference type="Pfam" id="PF00122">
    <property type="entry name" value="E1-E2_ATPase"/>
    <property type="match status" value="1"/>
</dbReference>
<keyword evidence="5 11" id="KW-0479">Metal-binding</keyword>
<dbReference type="SFLD" id="SFLDF00027">
    <property type="entry name" value="p-type_atpase"/>
    <property type="match status" value="1"/>
</dbReference>
<keyword evidence="6" id="KW-1278">Translocase</keyword>
<dbReference type="PROSITE" id="PS00154">
    <property type="entry name" value="ATPASE_E1_E2"/>
    <property type="match status" value="1"/>
</dbReference>
<comment type="subcellular location">
    <subcellularLocation>
        <location evidence="1">Cell membrane</location>
        <topology evidence="1">Multi-pass membrane protein</topology>
    </subcellularLocation>
</comment>
<dbReference type="InterPro" id="IPR023298">
    <property type="entry name" value="ATPase_P-typ_TM_dom_sf"/>
</dbReference>
<evidence type="ECO:0000313" key="13">
    <source>
        <dbReference type="EMBL" id="SCP98327.1"/>
    </source>
</evidence>
<dbReference type="PRINTS" id="PR00120">
    <property type="entry name" value="HATPASE"/>
</dbReference>
<evidence type="ECO:0000256" key="5">
    <source>
        <dbReference type="ARBA" id="ARBA00022723"/>
    </source>
</evidence>
<evidence type="ECO:0000256" key="6">
    <source>
        <dbReference type="ARBA" id="ARBA00022967"/>
    </source>
</evidence>
<protein>
    <recommendedName>
        <fullName evidence="9">Cd(2+)-exporting ATPase</fullName>
        <ecNumber evidence="9">7.2.2.21</ecNumber>
    </recommendedName>
</protein>
<keyword evidence="4 11" id="KW-0812">Transmembrane</keyword>
<dbReference type="SUPFAM" id="SSF81653">
    <property type="entry name" value="Calcium ATPase, transduction domain A"/>
    <property type="match status" value="1"/>
</dbReference>
<dbReference type="InterPro" id="IPR044492">
    <property type="entry name" value="P_typ_ATPase_HD_dom"/>
</dbReference>
<evidence type="ECO:0000256" key="8">
    <source>
        <dbReference type="ARBA" id="ARBA00023136"/>
    </source>
</evidence>
<dbReference type="Gene3D" id="3.40.50.1000">
    <property type="entry name" value="HAD superfamily/HAD-like"/>
    <property type="match status" value="1"/>
</dbReference>
<dbReference type="EC" id="7.2.2.21" evidence="9"/>
<dbReference type="InterPro" id="IPR008250">
    <property type="entry name" value="ATPase_P-typ_transduc_dom_A_sf"/>
</dbReference>
<dbReference type="Pfam" id="PF00702">
    <property type="entry name" value="Hydrolase"/>
    <property type="match status" value="1"/>
</dbReference>
<evidence type="ECO:0000256" key="4">
    <source>
        <dbReference type="ARBA" id="ARBA00022692"/>
    </source>
</evidence>